<proteinExistence type="predicted"/>
<dbReference type="GeneID" id="85461551"/>
<dbReference type="SUPFAM" id="SSF55676">
    <property type="entry name" value="CytB endotoxin-like"/>
    <property type="match status" value="1"/>
</dbReference>
<keyword evidence="2" id="KW-1185">Reference proteome</keyword>
<organism evidence="1 2">
    <name type="scientific">Colletotrichum godetiae</name>
    <dbReference type="NCBI Taxonomy" id="1209918"/>
    <lineage>
        <taxon>Eukaryota</taxon>
        <taxon>Fungi</taxon>
        <taxon>Dikarya</taxon>
        <taxon>Ascomycota</taxon>
        <taxon>Pezizomycotina</taxon>
        <taxon>Sordariomycetes</taxon>
        <taxon>Hypocreomycetidae</taxon>
        <taxon>Glomerellales</taxon>
        <taxon>Glomerellaceae</taxon>
        <taxon>Colletotrichum</taxon>
        <taxon>Colletotrichum acutatum species complex</taxon>
    </lineage>
</organism>
<gene>
    <name evidence="1" type="ORF">BDP55DRAFT_691769</name>
</gene>
<dbReference type="RefSeq" id="XP_060432684.1">
    <property type="nucleotide sequence ID" value="XM_060577025.1"/>
</dbReference>
<dbReference type="EMBL" id="JAHMHR010000009">
    <property type="protein sequence ID" value="KAK1688989.1"/>
    <property type="molecule type" value="Genomic_DNA"/>
</dbReference>
<accession>A0AAJ0EVP3</accession>
<dbReference type="Gene3D" id="3.40.198.10">
    <property type="entry name" value="Delta-endotoxin CytB-like"/>
    <property type="match status" value="3"/>
</dbReference>
<evidence type="ECO:0000313" key="1">
    <source>
        <dbReference type="EMBL" id="KAK1688989.1"/>
    </source>
</evidence>
<dbReference type="InterPro" id="IPR035918">
    <property type="entry name" value="CytB_endotoxin-like_sf"/>
</dbReference>
<protein>
    <submittedName>
        <fullName evidence="1">Delta-endotoxin CytB</fullName>
    </submittedName>
</protein>
<sequence length="152" mass="16837">MSGQKTTQFDTFSKFLTPLITTSMQVKLETGQDTQQDKRWFDWESFKSSVDRSQGDNLIFDNSSLIEALGVVMNEKAIKSLTFTLEATFTNLKEKSSNGFLDFNKPSDGHNLSLVTTIKVQADSLVGASSKSFSATIDAMELVVMKGFKNPT</sequence>
<dbReference type="AlphaFoldDB" id="A0AAJ0EVP3"/>
<dbReference type="Proteomes" id="UP001224890">
    <property type="component" value="Unassembled WGS sequence"/>
</dbReference>
<evidence type="ECO:0000313" key="2">
    <source>
        <dbReference type="Proteomes" id="UP001224890"/>
    </source>
</evidence>
<name>A0AAJ0EVP3_9PEZI</name>
<reference evidence="1" key="1">
    <citation type="submission" date="2021-06" db="EMBL/GenBank/DDBJ databases">
        <title>Comparative genomics, transcriptomics and evolutionary studies reveal genomic signatures of adaptation to plant cell wall in hemibiotrophic fungi.</title>
        <authorList>
            <consortium name="DOE Joint Genome Institute"/>
            <person name="Baroncelli R."/>
            <person name="Diaz J.F."/>
            <person name="Benocci T."/>
            <person name="Peng M."/>
            <person name="Battaglia E."/>
            <person name="Haridas S."/>
            <person name="Andreopoulos W."/>
            <person name="Labutti K."/>
            <person name="Pangilinan J."/>
            <person name="Floch G.L."/>
            <person name="Makela M.R."/>
            <person name="Henrissat B."/>
            <person name="Grigoriev I.V."/>
            <person name="Crouch J.A."/>
            <person name="De Vries R.P."/>
            <person name="Sukno S.A."/>
            <person name="Thon M.R."/>
        </authorList>
    </citation>
    <scope>NUCLEOTIDE SEQUENCE</scope>
    <source>
        <strain evidence="1">CBS 193.32</strain>
    </source>
</reference>
<comment type="caution">
    <text evidence="1">The sequence shown here is derived from an EMBL/GenBank/DDBJ whole genome shotgun (WGS) entry which is preliminary data.</text>
</comment>